<evidence type="ECO:0000256" key="2">
    <source>
        <dbReference type="ARBA" id="ARBA00022487"/>
    </source>
</evidence>
<dbReference type="Pfam" id="PF07519">
    <property type="entry name" value="Tannase"/>
    <property type="match status" value="1"/>
</dbReference>
<proteinExistence type="inferred from homology"/>
<dbReference type="InterPro" id="IPR011118">
    <property type="entry name" value="Tannase/feruloyl_esterase"/>
</dbReference>
<comment type="caution">
    <text evidence="8">The sequence shown here is derived from an EMBL/GenBank/DDBJ whole genome shotgun (WGS) entry which is preliminary data.</text>
</comment>
<protein>
    <submittedName>
        <fullName evidence="8">Tannase/feruloyl esterase family alpha/beta hydrolase</fullName>
    </submittedName>
</protein>
<dbReference type="InterPro" id="IPR029058">
    <property type="entry name" value="AB_hydrolase_fold"/>
</dbReference>
<gene>
    <name evidence="8" type="ORF">Q7A36_34290</name>
</gene>
<comment type="similarity">
    <text evidence="1">Belongs to the tannase family.</text>
</comment>
<dbReference type="GO" id="GO:0016787">
    <property type="term" value="F:hydrolase activity"/>
    <property type="evidence" value="ECO:0007669"/>
    <property type="project" value="UniProtKB-KW"/>
</dbReference>
<evidence type="ECO:0000256" key="6">
    <source>
        <dbReference type="ARBA" id="ARBA00022837"/>
    </source>
</evidence>
<keyword evidence="5 8" id="KW-0378">Hydrolase</keyword>
<keyword evidence="9" id="KW-1185">Reference proteome</keyword>
<keyword evidence="6" id="KW-0106">Calcium</keyword>
<evidence type="ECO:0000256" key="1">
    <source>
        <dbReference type="ARBA" id="ARBA00006249"/>
    </source>
</evidence>
<evidence type="ECO:0000256" key="4">
    <source>
        <dbReference type="ARBA" id="ARBA00022729"/>
    </source>
</evidence>
<reference evidence="8 9" key="1">
    <citation type="submission" date="2023-08" db="EMBL/GenBank/DDBJ databases">
        <title>The draft genome sequence of Paracraurococcus sp. LOR1-02.</title>
        <authorList>
            <person name="Kingkaew E."/>
            <person name="Tanasupawat S."/>
        </authorList>
    </citation>
    <scope>NUCLEOTIDE SEQUENCE [LARGE SCALE GENOMIC DNA]</scope>
    <source>
        <strain evidence="8 9">LOR1-02</strain>
    </source>
</reference>
<dbReference type="PANTHER" id="PTHR33938:SF15">
    <property type="entry name" value="FERULOYL ESTERASE B-RELATED"/>
    <property type="match status" value="1"/>
</dbReference>
<dbReference type="RefSeq" id="WP_305108303.1">
    <property type="nucleotide sequence ID" value="NZ_JAUTWS010000090.1"/>
</dbReference>
<keyword evidence="3" id="KW-0479">Metal-binding</keyword>
<evidence type="ECO:0000256" key="5">
    <source>
        <dbReference type="ARBA" id="ARBA00022801"/>
    </source>
</evidence>
<accession>A0ABT9EB95</accession>
<dbReference type="SUPFAM" id="SSF53474">
    <property type="entry name" value="alpha/beta-Hydrolases"/>
    <property type="match status" value="1"/>
</dbReference>
<evidence type="ECO:0000256" key="7">
    <source>
        <dbReference type="ARBA" id="ARBA00023157"/>
    </source>
</evidence>
<keyword evidence="2" id="KW-0719">Serine esterase</keyword>
<evidence type="ECO:0000313" key="9">
    <source>
        <dbReference type="Proteomes" id="UP001243009"/>
    </source>
</evidence>
<keyword evidence="4" id="KW-0732">Signal</keyword>
<dbReference type="Proteomes" id="UP001243009">
    <property type="component" value="Unassembled WGS sequence"/>
</dbReference>
<dbReference type="PANTHER" id="PTHR33938">
    <property type="entry name" value="FERULOYL ESTERASE B-RELATED"/>
    <property type="match status" value="1"/>
</dbReference>
<evidence type="ECO:0000256" key="3">
    <source>
        <dbReference type="ARBA" id="ARBA00022723"/>
    </source>
</evidence>
<keyword evidence="7" id="KW-1015">Disulfide bond</keyword>
<name>A0ABT9EB95_9PROT</name>
<organism evidence="8 9">
    <name type="scientific">Paracraurococcus lichenis</name>
    <dbReference type="NCBI Taxonomy" id="3064888"/>
    <lineage>
        <taxon>Bacteria</taxon>
        <taxon>Pseudomonadati</taxon>
        <taxon>Pseudomonadota</taxon>
        <taxon>Alphaproteobacteria</taxon>
        <taxon>Acetobacterales</taxon>
        <taxon>Roseomonadaceae</taxon>
        <taxon>Paracraurococcus</taxon>
    </lineage>
</organism>
<evidence type="ECO:0000313" key="8">
    <source>
        <dbReference type="EMBL" id="MDO9713446.1"/>
    </source>
</evidence>
<sequence>MPDKIVVGCGIRRIASPRGEREEMPSMNNARSWLRCRHGWSAGICKQSAVTLGAAALLAAGSIGAPGSAVAAGCEELAGATLPGNGTITAAQSQPAGDFTAPGTTTTYQNLPAFCRVFATLRPSPDSDINVEVWLPQGTAWNGRFVGTGNGGYAGAIRYDELAGALGLGFAVANTDMGTAPSTSLNGKPIIGRPEKWIDWGYRSTHLMTVASKQVVATFYGREAAYSYFAGCSTGGGQALHEAQQFPDDYDGILAGAPAENRTHIHTDVLWNYAVTHRTPDSLIPADKARLITDAVLKACAGQDGGLASDPYLTEPRACRWDPAELLCQAGAGDTSQCLTQPEVDAARLIYDGARNPRTGRLIYPGPERGSESGSTFDWPFLQGLSPTLPSSEPQFDALFYWVFGPDWDWRTFDFDRNMAQLDDVLAGILNANSPDLTRFRARGGKLLGFHGWADALVPPQDFVNYYLRVAAFLRGGDQQSALPDNADLVSNVIQAHFDDGQTASVGSADNRRIQDFFRLFMVPGMGHCGGGPGPNQFYNATFSPVQADAQHNSLLALQRWVEQGVAPQQITATKYASDNPAQGVAQTRPLCTFPRVARYKGQGDVNDAANFTCTRGESQENPMAAPEYLR</sequence>
<dbReference type="EMBL" id="JAUTWS010000090">
    <property type="protein sequence ID" value="MDO9713446.1"/>
    <property type="molecule type" value="Genomic_DNA"/>
</dbReference>